<feature type="binding site" evidence="2">
    <location>
        <position position="305"/>
    </location>
    <ligand>
        <name>FAD</name>
        <dbReference type="ChEBI" id="CHEBI:57692"/>
    </ligand>
</feature>
<evidence type="ECO:0000256" key="2">
    <source>
        <dbReference type="PIRSR" id="PIRSR000137-2"/>
    </source>
</evidence>
<feature type="binding site" evidence="2">
    <location>
        <position position="633"/>
    </location>
    <ligand>
        <name>FAD</name>
        <dbReference type="ChEBI" id="CHEBI:57692"/>
    </ligand>
</feature>
<evidence type="ECO:0000256" key="3">
    <source>
        <dbReference type="SAM" id="SignalP"/>
    </source>
</evidence>
<evidence type="ECO:0000313" key="7">
    <source>
        <dbReference type="Proteomes" id="UP001303160"/>
    </source>
</evidence>
<dbReference type="Proteomes" id="UP001303160">
    <property type="component" value="Unassembled WGS sequence"/>
</dbReference>
<dbReference type="EMBL" id="MU864012">
    <property type="protein sequence ID" value="KAK4195475.1"/>
    <property type="molecule type" value="Genomic_DNA"/>
</dbReference>
<comment type="similarity">
    <text evidence="1">Belongs to the GMC oxidoreductase family.</text>
</comment>
<feature type="domain" description="Glucose-methanol-choline oxidoreductase N-terminal" evidence="4">
    <location>
        <begin position="118"/>
        <end position="401"/>
    </location>
</feature>
<keyword evidence="2" id="KW-0274">FAD</keyword>
<dbReference type="Gene3D" id="3.50.50.60">
    <property type="entry name" value="FAD/NAD(P)-binding domain"/>
    <property type="match status" value="2"/>
</dbReference>
<keyword evidence="3" id="KW-0732">Signal</keyword>
<dbReference type="Pfam" id="PF05199">
    <property type="entry name" value="GMC_oxred_C"/>
    <property type="match status" value="1"/>
</dbReference>
<dbReference type="AlphaFoldDB" id="A0AAN7AS01"/>
<feature type="domain" description="Glucose-methanol-choline oxidoreductase C-terminal" evidence="5">
    <location>
        <begin position="515"/>
        <end position="651"/>
    </location>
</feature>
<comment type="cofactor">
    <cofactor evidence="2">
        <name>FAD</name>
        <dbReference type="ChEBI" id="CHEBI:57692"/>
    </cofactor>
</comment>
<keyword evidence="2" id="KW-0285">Flavoprotein</keyword>
<dbReference type="Gene3D" id="3.30.560.10">
    <property type="entry name" value="Glucose Oxidase, domain 3"/>
    <property type="match status" value="1"/>
</dbReference>
<reference evidence="6" key="1">
    <citation type="journal article" date="2023" name="Mol. Phylogenet. Evol.">
        <title>Genome-scale phylogeny and comparative genomics of the fungal order Sordariales.</title>
        <authorList>
            <person name="Hensen N."/>
            <person name="Bonometti L."/>
            <person name="Westerberg I."/>
            <person name="Brannstrom I.O."/>
            <person name="Guillou S."/>
            <person name="Cros-Aarteil S."/>
            <person name="Calhoun S."/>
            <person name="Haridas S."/>
            <person name="Kuo A."/>
            <person name="Mondo S."/>
            <person name="Pangilinan J."/>
            <person name="Riley R."/>
            <person name="LaButti K."/>
            <person name="Andreopoulos B."/>
            <person name="Lipzen A."/>
            <person name="Chen C."/>
            <person name="Yan M."/>
            <person name="Daum C."/>
            <person name="Ng V."/>
            <person name="Clum A."/>
            <person name="Steindorff A."/>
            <person name="Ohm R.A."/>
            <person name="Martin F."/>
            <person name="Silar P."/>
            <person name="Natvig D.O."/>
            <person name="Lalanne C."/>
            <person name="Gautier V."/>
            <person name="Ament-Velasquez S.L."/>
            <person name="Kruys A."/>
            <person name="Hutchinson M.I."/>
            <person name="Powell A.J."/>
            <person name="Barry K."/>
            <person name="Miller A.N."/>
            <person name="Grigoriev I.V."/>
            <person name="Debuchy R."/>
            <person name="Gladieux P."/>
            <person name="Hiltunen Thoren M."/>
            <person name="Johannesson H."/>
        </authorList>
    </citation>
    <scope>NUCLEOTIDE SEQUENCE</scope>
    <source>
        <strain evidence="6">CBS 315.58</strain>
    </source>
</reference>
<dbReference type="SUPFAM" id="SSF54373">
    <property type="entry name" value="FAD-linked reductases, C-terminal domain"/>
    <property type="match status" value="1"/>
</dbReference>
<gene>
    <name evidence="6" type="ORF">QBC40DRAFT_19991</name>
</gene>
<evidence type="ECO:0000259" key="4">
    <source>
        <dbReference type="Pfam" id="PF00732"/>
    </source>
</evidence>
<feature type="binding site" evidence="2">
    <location>
        <begin position="150"/>
        <end position="153"/>
    </location>
    <ligand>
        <name>FAD</name>
        <dbReference type="ChEBI" id="CHEBI:57692"/>
    </ligand>
</feature>
<dbReference type="PANTHER" id="PTHR11552:SF80">
    <property type="entry name" value="GMC OXIDOREDUCTASE"/>
    <property type="match status" value="1"/>
</dbReference>
<proteinExistence type="inferred from homology"/>
<dbReference type="SUPFAM" id="SSF51905">
    <property type="entry name" value="FAD/NAD(P)-binding domain"/>
    <property type="match status" value="1"/>
</dbReference>
<dbReference type="InterPro" id="IPR007867">
    <property type="entry name" value="GMC_OxRtase_C"/>
</dbReference>
<feature type="chain" id="PRO_5043025552" evidence="3">
    <location>
        <begin position="23"/>
        <end position="666"/>
    </location>
</feature>
<dbReference type="GO" id="GO:0050660">
    <property type="term" value="F:flavin adenine dinucleotide binding"/>
    <property type="evidence" value="ECO:0007669"/>
    <property type="project" value="InterPro"/>
</dbReference>
<dbReference type="PIRSF" id="PIRSF000137">
    <property type="entry name" value="Alcohol_oxidase"/>
    <property type="match status" value="1"/>
</dbReference>
<evidence type="ECO:0000259" key="5">
    <source>
        <dbReference type="Pfam" id="PF05199"/>
    </source>
</evidence>
<dbReference type="InterPro" id="IPR000172">
    <property type="entry name" value="GMC_OxRdtase_N"/>
</dbReference>
<dbReference type="PANTHER" id="PTHR11552">
    <property type="entry name" value="GLUCOSE-METHANOL-CHOLINE GMC OXIDOREDUCTASE"/>
    <property type="match status" value="1"/>
</dbReference>
<dbReference type="Pfam" id="PF00732">
    <property type="entry name" value="GMC_oxred_N"/>
    <property type="match status" value="1"/>
</dbReference>
<dbReference type="Pfam" id="PF13450">
    <property type="entry name" value="NAD_binding_8"/>
    <property type="match status" value="1"/>
</dbReference>
<comment type="caution">
    <text evidence="6">The sequence shown here is derived from an EMBL/GenBank/DDBJ whole genome shotgun (WGS) entry which is preliminary data.</text>
</comment>
<feature type="signal peptide" evidence="3">
    <location>
        <begin position="1"/>
        <end position="22"/>
    </location>
</feature>
<evidence type="ECO:0000313" key="6">
    <source>
        <dbReference type="EMBL" id="KAK4195475.1"/>
    </source>
</evidence>
<accession>A0AAN7AS01</accession>
<reference evidence="6" key="2">
    <citation type="submission" date="2023-05" db="EMBL/GenBank/DDBJ databases">
        <authorList>
            <consortium name="Lawrence Berkeley National Laboratory"/>
            <person name="Steindorff A."/>
            <person name="Hensen N."/>
            <person name="Bonometti L."/>
            <person name="Westerberg I."/>
            <person name="Brannstrom I.O."/>
            <person name="Guillou S."/>
            <person name="Cros-Aarteil S."/>
            <person name="Calhoun S."/>
            <person name="Haridas S."/>
            <person name="Kuo A."/>
            <person name="Mondo S."/>
            <person name="Pangilinan J."/>
            <person name="Riley R."/>
            <person name="Labutti K."/>
            <person name="Andreopoulos B."/>
            <person name="Lipzen A."/>
            <person name="Chen C."/>
            <person name="Yanf M."/>
            <person name="Daum C."/>
            <person name="Ng V."/>
            <person name="Clum A."/>
            <person name="Ohm R."/>
            <person name="Martin F."/>
            <person name="Silar P."/>
            <person name="Natvig D."/>
            <person name="Lalanne C."/>
            <person name="Gautier V."/>
            <person name="Ament-Velasquez S.L."/>
            <person name="Kruys A."/>
            <person name="Hutchinson M.I."/>
            <person name="Powell A.J."/>
            <person name="Barry K."/>
            <person name="Miller A.N."/>
            <person name="Grigoriev I.V."/>
            <person name="Debuchy R."/>
            <person name="Gladieux P."/>
            <person name="Thoren M.H."/>
            <person name="Johannesson H."/>
        </authorList>
    </citation>
    <scope>NUCLEOTIDE SEQUENCE</scope>
    <source>
        <strain evidence="6">CBS 315.58</strain>
    </source>
</reference>
<dbReference type="InterPro" id="IPR036188">
    <property type="entry name" value="FAD/NAD-bd_sf"/>
</dbReference>
<dbReference type="InterPro" id="IPR012132">
    <property type="entry name" value="GMC_OxRdtase"/>
</dbReference>
<name>A0AAN7AS01_9PEZI</name>
<keyword evidence="7" id="KW-1185">Reference proteome</keyword>
<sequence length="666" mass="71188">MAAKLSHCLTAFLALCATPALAVPGGANNKNNQDVYDYIVVGSGPGGSPLAANLAKAGYSVLLLEAGDDQSADIGTQLINVGGTSNANRWGFHVRQYGDDTQQLKNNHLTWRRADGSLFVGNGTSAPADATPLGVFYPRGATLGGSSVINAGVTVLPSKSTWDNIWRQTGDRSWSGDNIRKIFTRIERNHYLPPGTLGHGFNGYLDINGNDGEVYSRSPGILSVFKSMIASIGGNPNNALTDVTRDLNNPSPTRDTTQGLFGLPFHANQTWGRFSARSIILDTLAAKKPNGSPRYPLTLKTNSLVTKVLFDKPRNKKPRATGVEYLEGASLYSADARHVPSNTGTKRTARARKEVILSGGVFNSPQLLQLSGIGPKEDLQQLNISVLVDLPGVGSRLQDNPEYPVVGIAKDNQPFITTPIPGEPDCFFGFGPPGVPDPCIDLWYQGLGPYARPAANTNAFMLKTNYSTDGELDILIFSIANFAFRGYWPNEAVVAIPPDPLGVFGFSIVKINPISQAGTVRLRSANPQDTPLINFEMFKTGADQDLGALAEAAAWGRRVYANVEGPIGPMTPTEPPCAPGTDCFAGDKQWAKDQSFGHHATSTCAIGGDGDRMAVLDSKFRVRGVDGLRVVDGSAFPKTPGAFPVLSTFLLSEKASVDVLADVRRW</sequence>
<evidence type="ECO:0000256" key="1">
    <source>
        <dbReference type="ARBA" id="ARBA00010790"/>
    </source>
</evidence>
<dbReference type="GO" id="GO:0016614">
    <property type="term" value="F:oxidoreductase activity, acting on CH-OH group of donors"/>
    <property type="evidence" value="ECO:0007669"/>
    <property type="project" value="InterPro"/>
</dbReference>
<protein>
    <submittedName>
        <fullName evidence="6">GMC oxidoreductase</fullName>
    </submittedName>
</protein>
<organism evidence="6 7">
    <name type="scientific">Triangularia verruculosa</name>
    <dbReference type="NCBI Taxonomy" id="2587418"/>
    <lineage>
        <taxon>Eukaryota</taxon>
        <taxon>Fungi</taxon>
        <taxon>Dikarya</taxon>
        <taxon>Ascomycota</taxon>
        <taxon>Pezizomycotina</taxon>
        <taxon>Sordariomycetes</taxon>
        <taxon>Sordariomycetidae</taxon>
        <taxon>Sordariales</taxon>
        <taxon>Podosporaceae</taxon>
        <taxon>Triangularia</taxon>
    </lineage>
</organism>